<dbReference type="AlphaFoldDB" id="A0A388KRR4"/>
<feature type="region of interest" description="Disordered" evidence="1">
    <location>
        <begin position="1"/>
        <end position="36"/>
    </location>
</feature>
<evidence type="ECO:0000256" key="1">
    <source>
        <dbReference type="SAM" id="MobiDB-lite"/>
    </source>
</evidence>
<dbReference type="PANTHER" id="PTHR33492:SF11">
    <property type="entry name" value="OS04G0670900 PROTEIN"/>
    <property type="match status" value="1"/>
</dbReference>
<dbReference type="InterPro" id="IPR001005">
    <property type="entry name" value="SANT/Myb"/>
</dbReference>
<organism evidence="3 4">
    <name type="scientific">Chara braunii</name>
    <name type="common">Braun's stonewort</name>
    <dbReference type="NCBI Taxonomy" id="69332"/>
    <lineage>
        <taxon>Eukaryota</taxon>
        <taxon>Viridiplantae</taxon>
        <taxon>Streptophyta</taxon>
        <taxon>Charophyceae</taxon>
        <taxon>Charales</taxon>
        <taxon>Characeae</taxon>
        <taxon>Chara</taxon>
    </lineage>
</organism>
<keyword evidence="4" id="KW-1185">Reference proteome</keyword>
<feature type="region of interest" description="Disordered" evidence="1">
    <location>
        <begin position="92"/>
        <end position="169"/>
    </location>
</feature>
<feature type="compositionally biased region" description="Low complexity" evidence="1">
    <location>
        <begin position="300"/>
        <end position="312"/>
    </location>
</feature>
<dbReference type="Gene3D" id="1.10.10.60">
    <property type="entry name" value="Homeodomain-like"/>
    <property type="match status" value="1"/>
</dbReference>
<proteinExistence type="predicted"/>
<comment type="caution">
    <text evidence="3">The sequence shown here is derived from an EMBL/GenBank/DDBJ whole genome shotgun (WGS) entry which is preliminary data.</text>
</comment>
<dbReference type="PROSITE" id="PS50090">
    <property type="entry name" value="MYB_LIKE"/>
    <property type="match status" value="1"/>
</dbReference>
<dbReference type="Proteomes" id="UP000265515">
    <property type="component" value="Unassembled WGS sequence"/>
</dbReference>
<accession>A0A388KRR4</accession>
<feature type="region of interest" description="Disordered" evidence="1">
    <location>
        <begin position="286"/>
        <end position="342"/>
    </location>
</feature>
<evidence type="ECO:0000313" key="4">
    <source>
        <dbReference type="Proteomes" id="UP000265515"/>
    </source>
</evidence>
<evidence type="ECO:0000259" key="2">
    <source>
        <dbReference type="PROSITE" id="PS50090"/>
    </source>
</evidence>
<evidence type="ECO:0000313" key="3">
    <source>
        <dbReference type="EMBL" id="GBG72737.1"/>
    </source>
</evidence>
<dbReference type="EMBL" id="BFEA01000171">
    <property type="protein sequence ID" value="GBG72737.1"/>
    <property type="molecule type" value="Genomic_DNA"/>
</dbReference>
<reference evidence="3 4" key="1">
    <citation type="journal article" date="2018" name="Cell">
        <title>The Chara Genome: Secondary Complexity and Implications for Plant Terrestrialization.</title>
        <authorList>
            <person name="Nishiyama T."/>
            <person name="Sakayama H."/>
            <person name="Vries J.D."/>
            <person name="Buschmann H."/>
            <person name="Saint-Marcoux D."/>
            <person name="Ullrich K.K."/>
            <person name="Haas F.B."/>
            <person name="Vanderstraeten L."/>
            <person name="Becker D."/>
            <person name="Lang D."/>
            <person name="Vosolsobe S."/>
            <person name="Rombauts S."/>
            <person name="Wilhelmsson P.K.I."/>
            <person name="Janitza P."/>
            <person name="Kern R."/>
            <person name="Heyl A."/>
            <person name="Rumpler F."/>
            <person name="Villalobos L.I.A.C."/>
            <person name="Clay J.M."/>
            <person name="Skokan R."/>
            <person name="Toyoda A."/>
            <person name="Suzuki Y."/>
            <person name="Kagoshima H."/>
            <person name="Schijlen E."/>
            <person name="Tajeshwar N."/>
            <person name="Catarino B."/>
            <person name="Hetherington A.J."/>
            <person name="Saltykova A."/>
            <person name="Bonnot C."/>
            <person name="Breuninger H."/>
            <person name="Symeonidi A."/>
            <person name="Radhakrishnan G.V."/>
            <person name="Van Nieuwerburgh F."/>
            <person name="Deforce D."/>
            <person name="Chang C."/>
            <person name="Karol K.G."/>
            <person name="Hedrich R."/>
            <person name="Ulvskov P."/>
            <person name="Glockner G."/>
            <person name="Delwiche C.F."/>
            <person name="Petrasek J."/>
            <person name="Van de Peer Y."/>
            <person name="Friml J."/>
            <person name="Beilby M."/>
            <person name="Dolan L."/>
            <person name="Kohara Y."/>
            <person name="Sugano S."/>
            <person name="Fujiyama A."/>
            <person name="Delaux P.-M."/>
            <person name="Quint M."/>
            <person name="TheiBen G."/>
            <person name="Hagemann M."/>
            <person name="Harholt J."/>
            <person name="Dunand C."/>
            <person name="Zachgo S."/>
            <person name="Langdale J."/>
            <person name="Maumus F."/>
            <person name="Straeten D.V.D."/>
            <person name="Gould S.B."/>
            <person name="Rensing S.A."/>
        </authorList>
    </citation>
    <scope>NUCLEOTIDE SEQUENCE [LARGE SCALE GENOMIC DNA]</scope>
    <source>
        <strain evidence="3 4">S276</strain>
    </source>
</reference>
<protein>
    <recommendedName>
        <fullName evidence="2">Myb-like domain-containing protein</fullName>
    </recommendedName>
</protein>
<name>A0A388KRR4_CHABU</name>
<dbReference type="PANTHER" id="PTHR33492">
    <property type="entry name" value="OSJNBA0043A12.37 PROTEIN-RELATED"/>
    <property type="match status" value="1"/>
</dbReference>
<feature type="compositionally biased region" description="Acidic residues" evidence="1">
    <location>
        <begin position="115"/>
        <end position="128"/>
    </location>
</feature>
<feature type="domain" description="Myb-like" evidence="2">
    <location>
        <begin position="164"/>
        <end position="235"/>
    </location>
</feature>
<sequence>MSRPTPSQAAPVGSVPYHQPAAGAAMQEQRADVGGVAESPRCVERIVYRFNSLRATSEGDGTGATMQERRPDLGGVAESPRCVERIVCRYNSSRPTSDGDVGGRDGGASEADRVDVEDDDGDEEDEDEAPVKEAVSSGTKKQASKVRGKAKGKDKEGNTNGEGSGSRVRGNWSLNESLVLVRCKRDQNDYFANVGTNFARMKTKDQKWMDIAKRMEKERVRRDGEQSMKRWENIFGWYRKVWDREKDSGLQSYFLMTTKARKEKGYRFNLDHTLYDAIHIMQGNNQAVHPPNLVDTSNTQGQQSQQGEQGQAAAGGGEADTSASENWGADTGDGCGSTSFSNGIQGKRKNVRQLAFEAVTDVMKTHSTVVAESLDRASKRQCDVLQRQCDIMEREARTQERQCEVLDVGHRMLCDALLKIASALARD</sequence>
<feature type="region of interest" description="Disordered" evidence="1">
    <location>
        <begin position="53"/>
        <end position="78"/>
    </location>
</feature>
<gene>
    <name evidence="3" type="ORF">CBR_g12304</name>
</gene>
<dbReference type="Gramene" id="GBG72737">
    <property type="protein sequence ID" value="GBG72737"/>
    <property type="gene ID" value="CBR_g12304"/>
</dbReference>